<gene>
    <name evidence="2" type="ORF">CS533_04305</name>
</gene>
<proteinExistence type="predicted"/>
<sequence length="358" mass="41480">MSRSFAVWGCRDYNSSQMYRSEHVSFLKELHVNFWAINSTKLYCLDFGLSFVPPKDDEIASKGAICIFLPFKKKKDDFIDLSESLDRNKDLVTAVFNEYLIKSESIASKFLKIELTNKGSLVINTKLEFVNGTLDKRVSITNRSDGTLIAFKLNECLSVNSDDDHYIRFRLMLTETEVREIVKTFYPNDSFLKSNLERSDIIDFRINEQRNLPPEISSTLAGAACTPEKYHFFVIRDMIDESSLTGRDFQGSRILESTTWAKYFSEKISFKKQDPMIYHWKFSPKESTRLTDFSVVVKFKNTKAKITKVFSYVFYVLAISFIMKYVPAGEIKSSYLGYGVLALILLYIAIHFMLYRKD</sequence>
<reference evidence="2 3" key="1">
    <citation type="submission" date="2017-10" db="EMBL/GenBank/DDBJ databases">
        <authorList>
            <person name="Banno H."/>
            <person name="Chua N.-H."/>
        </authorList>
    </citation>
    <scope>NUCLEOTIDE SEQUENCE [LARGE SCALE GENOMIC DNA]</scope>
    <source>
        <strain evidence="2 3">SCPM-O-B-7607</strain>
    </source>
</reference>
<dbReference type="AlphaFoldDB" id="A0A2G4U5L5"/>
<dbReference type="Proteomes" id="UP000229378">
    <property type="component" value="Unassembled WGS sequence"/>
</dbReference>
<evidence type="ECO:0000256" key="1">
    <source>
        <dbReference type="SAM" id="Phobius"/>
    </source>
</evidence>
<dbReference type="EMBL" id="PEHN01000003">
    <property type="protein sequence ID" value="PHZ28524.1"/>
    <property type="molecule type" value="Genomic_DNA"/>
</dbReference>
<evidence type="ECO:0000313" key="3">
    <source>
        <dbReference type="Proteomes" id="UP000229378"/>
    </source>
</evidence>
<keyword evidence="1" id="KW-0472">Membrane</keyword>
<protein>
    <submittedName>
        <fullName evidence="2">Uncharacterized protein</fullName>
    </submittedName>
</protein>
<feature type="transmembrane region" description="Helical" evidence="1">
    <location>
        <begin position="309"/>
        <end position="329"/>
    </location>
</feature>
<keyword evidence="1" id="KW-0812">Transmembrane</keyword>
<keyword evidence="1" id="KW-1133">Transmembrane helix</keyword>
<dbReference type="RefSeq" id="WP_005276272.1">
    <property type="nucleotide sequence ID" value="NZ_PEHN01000003.1"/>
</dbReference>
<feature type="transmembrane region" description="Helical" evidence="1">
    <location>
        <begin position="335"/>
        <end position="355"/>
    </location>
</feature>
<accession>A0A2G4U5L5</accession>
<name>A0A2G4U5L5_YERBE</name>
<organism evidence="2 3">
    <name type="scientific">Yersinia bercovieri</name>
    <dbReference type="NCBI Taxonomy" id="634"/>
    <lineage>
        <taxon>Bacteria</taxon>
        <taxon>Pseudomonadati</taxon>
        <taxon>Pseudomonadota</taxon>
        <taxon>Gammaproteobacteria</taxon>
        <taxon>Enterobacterales</taxon>
        <taxon>Yersiniaceae</taxon>
        <taxon>Yersinia</taxon>
    </lineage>
</organism>
<comment type="caution">
    <text evidence="2">The sequence shown here is derived from an EMBL/GenBank/DDBJ whole genome shotgun (WGS) entry which is preliminary data.</text>
</comment>
<evidence type="ECO:0000313" key="2">
    <source>
        <dbReference type="EMBL" id="PHZ28524.1"/>
    </source>
</evidence>